<reference evidence="9 10" key="1">
    <citation type="submission" date="2018-08" db="EMBL/GenBank/DDBJ databases">
        <title>Meiothermus cateniformans JCM 15151 genome sequencing project.</title>
        <authorList>
            <person name="Da Costa M.S."/>
            <person name="Albuquerque L."/>
            <person name="Raposo P."/>
            <person name="Froufe H.J.C."/>
            <person name="Barroso C.S."/>
            <person name="Egas C."/>
        </authorList>
    </citation>
    <scope>NUCLEOTIDE SEQUENCE [LARGE SCALE GENOMIC DNA]</scope>
    <source>
        <strain evidence="9 10">JCM 15151</strain>
    </source>
</reference>
<dbReference type="PANTHER" id="PTHR33992">
    <property type="entry name" value="RIBONUCLEASE P PROTEIN COMPONENT"/>
    <property type="match status" value="1"/>
</dbReference>
<dbReference type="OrthoDB" id="26093at2"/>
<dbReference type="InterPro" id="IPR020539">
    <property type="entry name" value="RNase_P_CS"/>
</dbReference>
<evidence type="ECO:0000256" key="8">
    <source>
        <dbReference type="NCBIfam" id="TIGR00188"/>
    </source>
</evidence>
<dbReference type="InterPro" id="IPR020568">
    <property type="entry name" value="Ribosomal_Su5_D2-typ_SF"/>
</dbReference>
<organism evidence="9 10">
    <name type="scientific">Meiothermus taiwanensis</name>
    <dbReference type="NCBI Taxonomy" id="172827"/>
    <lineage>
        <taxon>Bacteria</taxon>
        <taxon>Thermotogati</taxon>
        <taxon>Deinococcota</taxon>
        <taxon>Deinococci</taxon>
        <taxon>Thermales</taxon>
        <taxon>Thermaceae</taxon>
        <taxon>Meiothermus</taxon>
    </lineage>
</organism>
<dbReference type="PANTHER" id="PTHR33992:SF1">
    <property type="entry name" value="RIBONUCLEASE P PROTEIN COMPONENT"/>
    <property type="match status" value="1"/>
</dbReference>
<proteinExistence type="inferred from homology"/>
<dbReference type="NCBIfam" id="TIGR00188">
    <property type="entry name" value="rnpA"/>
    <property type="match status" value="1"/>
</dbReference>
<dbReference type="InterPro" id="IPR000100">
    <property type="entry name" value="RNase_P"/>
</dbReference>
<dbReference type="EMBL" id="QWKX01000039">
    <property type="protein sequence ID" value="RIH76640.1"/>
    <property type="molecule type" value="Genomic_DNA"/>
</dbReference>
<dbReference type="GO" id="GO:0004526">
    <property type="term" value="F:ribonuclease P activity"/>
    <property type="evidence" value="ECO:0007669"/>
    <property type="project" value="UniProtKB-UniRule"/>
</dbReference>
<evidence type="ECO:0000256" key="7">
    <source>
        <dbReference type="HAMAP-Rule" id="MF_00227"/>
    </source>
</evidence>
<comment type="caution">
    <text evidence="9">The sequence shown here is derived from an EMBL/GenBank/DDBJ whole genome shotgun (WGS) entry which is preliminary data.</text>
</comment>
<dbReference type="GO" id="GO:0030677">
    <property type="term" value="C:ribonuclease P complex"/>
    <property type="evidence" value="ECO:0007669"/>
    <property type="project" value="TreeGrafter"/>
</dbReference>
<dbReference type="EC" id="3.1.26.5" evidence="7 8"/>
<dbReference type="Pfam" id="PF00825">
    <property type="entry name" value="Ribonuclease_P"/>
    <property type="match status" value="1"/>
</dbReference>
<keyword evidence="2 7" id="KW-0819">tRNA processing</keyword>
<dbReference type="Gene3D" id="3.30.230.10">
    <property type="match status" value="1"/>
</dbReference>
<comment type="function">
    <text evidence="1 7">RNaseP catalyzes the removal of the 5'-leader sequence from pre-tRNA to produce the mature 5'-terminus. It can also cleave other RNA substrates such as 4.5S RNA. The protein component plays an auxiliary but essential role in vivo by binding to the 5'-leader sequence and broadening the substrate specificity of the ribozyme.</text>
</comment>
<keyword evidence="4 7" id="KW-0255">Endonuclease</keyword>
<dbReference type="RefSeq" id="WP_027888079.1">
    <property type="nucleotide sequence ID" value="NZ_JBHSXZ010000089.1"/>
</dbReference>
<dbReference type="PROSITE" id="PS00648">
    <property type="entry name" value="RIBONUCLEASE_P"/>
    <property type="match status" value="1"/>
</dbReference>
<keyword evidence="6 7" id="KW-0694">RNA-binding</keyword>
<protein>
    <recommendedName>
        <fullName evidence="7 8">Ribonuclease P protein component</fullName>
        <shortName evidence="7">RNase P protein</shortName>
        <shortName evidence="7">RNaseP protein</shortName>
        <ecNumber evidence="7 8">3.1.26.5</ecNumber>
    </recommendedName>
    <alternativeName>
        <fullName evidence="7">Protein C5</fullName>
    </alternativeName>
</protein>
<accession>A0A399E247</accession>
<dbReference type="HAMAP" id="MF_00227">
    <property type="entry name" value="RNase_P"/>
    <property type="match status" value="1"/>
</dbReference>
<evidence type="ECO:0000256" key="6">
    <source>
        <dbReference type="ARBA" id="ARBA00022884"/>
    </source>
</evidence>
<comment type="catalytic activity">
    <reaction evidence="7">
        <text>Endonucleolytic cleavage of RNA, removing 5'-extranucleotides from tRNA precursor.</text>
        <dbReference type="EC" id="3.1.26.5"/>
    </reaction>
</comment>
<evidence type="ECO:0000256" key="4">
    <source>
        <dbReference type="ARBA" id="ARBA00022759"/>
    </source>
</evidence>
<evidence type="ECO:0000256" key="5">
    <source>
        <dbReference type="ARBA" id="ARBA00022801"/>
    </source>
</evidence>
<evidence type="ECO:0000256" key="1">
    <source>
        <dbReference type="ARBA" id="ARBA00002663"/>
    </source>
</evidence>
<keyword evidence="3 7" id="KW-0540">Nuclease</keyword>
<dbReference type="GO" id="GO:0000049">
    <property type="term" value="F:tRNA binding"/>
    <property type="evidence" value="ECO:0007669"/>
    <property type="project" value="UniProtKB-UniRule"/>
</dbReference>
<sequence>MPFSSLKGEKAFQRLRGGRVGRGRYLTVRWFPLRPTAFNPVRVGIVVSNKVSKKATVRNKIRRRLREILRKMHLPPCEMVVVAQPEAVGASYWDLLKDLTHALKKSGLVQ</sequence>
<name>A0A399E247_9DEIN</name>
<comment type="subunit">
    <text evidence="7">Consists of a catalytic RNA component (M1 or rnpB) and a protein subunit.</text>
</comment>
<evidence type="ECO:0000313" key="10">
    <source>
        <dbReference type="Proteomes" id="UP000266089"/>
    </source>
</evidence>
<evidence type="ECO:0000256" key="2">
    <source>
        <dbReference type="ARBA" id="ARBA00022694"/>
    </source>
</evidence>
<gene>
    <name evidence="7 9" type="primary">rnpA</name>
    <name evidence="9" type="ORF">Mcate_01691</name>
</gene>
<dbReference type="SUPFAM" id="SSF54211">
    <property type="entry name" value="Ribosomal protein S5 domain 2-like"/>
    <property type="match status" value="1"/>
</dbReference>
<dbReference type="GO" id="GO:0042781">
    <property type="term" value="F:3'-tRNA processing endoribonuclease activity"/>
    <property type="evidence" value="ECO:0007669"/>
    <property type="project" value="TreeGrafter"/>
</dbReference>
<comment type="similarity">
    <text evidence="7">Belongs to the RnpA family.</text>
</comment>
<dbReference type="InterPro" id="IPR014721">
    <property type="entry name" value="Ribsml_uS5_D2-typ_fold_subgr"/>
</dbReference>
<evidence type="ECO:0000313" key="9">
    <source>
        <dbReference type="EMBL" id="RIH76640.1"/>
    </source>
</evidence>
<dbReference type="AlphaFoldDB" id="A0A399E247"/>
<keyword evidence="5 7" id="KW-0378">Hydrolase</keyword>
<dbReference type="Proteomes" id="UP000266089">
    <property type="component" value="Unassembled WGS sequence"/>
</dbReference>
<evidence type="ECO:0000256" key="3">
    <source>
        <dbReference type="ARBA" id="ARBA00022722"/>
    </source>
</evidence>
<dbReference type="GO" id="GO:0001682">
    <property type="term" value="P:tRNA 5'-leader removal"/>
    <property type="evidence" value="ECO:0007669"/>
    <property type="project" value="UniProtKB-UniRule"/>
</dbReference>